<name>A0A0C3CRN8_9AGAM</name>
<organism evidence="3 4">
    <name type="scientific">Scleroderma citrinum Foug A</name>
    <dbReference type="NCBI Taxonomy" id="1036808"/>
    <lineage>
        <taxon>Eukaryota</taxon>
        <taxon>Fungi</taxon>
        <taxon>Dikarya</taxon>
        <taxon>Basidiomycota</taxon>
        <taxon>Agaricomycotina</taxon>
        <taxon>Agaricomycetes</taxon>
        <taxon>Agaricomycetidae</taxon>
        <taxon>Boletales</taxon>
        <taxon>Sclerodermatineae</taxon>
        <taxon>Sclerodermataceae</taxon>
        <taxon>Scleroderma</taxon>
    </lineage>
</organism>
<evidence type="ECO:0000313" key="3">
    <source>
        <dbReference type="EMBL" id="KIM51260.1"/>
    </source>
</evidence>
<evidence type="ECO:0000259" key="2">
    <source>
        <dbReference type="Pfam" id="PF22936"/>
    </source>
</evidence>
<dbReference type="OrthoDB" id="2663223at2759"/>
<feature type="domain" description="Retrovirus-related Pol polyprotein from transposon TNT 1-94-like beta-barrel" evidence="2">
    <location>
        <begin position="90"/>
        <end position="139"/>
    </location>
</feature>
<dbReference type="InterPro" id="IPR054722">
    <property type="entry name" value="PolX-like_BBD"/>
</dbReference>
<feature type="compositionally biased region" description="Basic and acidic residues" evidence="1">
    <location>
        <begin position="16"/>
        <end position="33"/>
    </location>
</feature>
<accession>A0A0C3CRN8</accession>
<gene>
    <name evidence="3" type="ORF">SCLCIDRAFT_33590</name>
</gene>
<dbReference type="AlphaFoldDB" id="A0A0C3CRN8"/>
<keyword evidence="4" id="KW-1185">Reference proteome</keyword>
<evidence type="ECO:0000256" key="1">
    <source>
        <dbReference type="SAM" id="MobiDB-lite"/>
    </source>
</evidence>
<protein>
    <recommendedName>
        <fullName evidence="2">Retrovirus-related Pol polyprotein from transposon TNT 1-94-like beta-barrel domain-containing protein</fullName>
    </recommendedName>
</protein>
<proteinExistence type="predicted"/>
<dbReference type="Proteomes" id="UP000053989">
    <property type="component" value="Unassembled WGS sequence"/>
</dbReference>
<dbReference type="InParanoid" id="A0A0C3CRN8"/>
<feature type="region of interest" description="Disordered" evidence="1">
    <location>
        <begin position="1"/>
        <end position="33"/>
    </location>
</feature>
<dbReference type="EMBL" id="KN822271">
    <property type="protein sequence ID" value="KIM51260.1"/>
    <property type="molecule type" value="Genomic_DNA"/>
</dbReference>
<dbReference type="HOGENOM" id="CLU_819298_0_0_1"/>
<reference evidence="3 4" key="1">
    <citation type="submission" date="2014-04" db="EMBL/GenBank/DDBJ databases">
        <authorList>
            <consortium name="DOE Joint Genome Institute"/>
            <person name="Kuo A."/>
            <person name="Kohler A."/>
            <person name="Nagy L.G."/>
            <person name="Floudas D."/>
            <person name="Copeland A."/>
            <person name="Barry K.W."/>
            <person name="Cichocki N."/>
            <person name="Veneault-Fourrey C."/>
            <person name="LaButti K."/>
            <person name="Lindquist E.A."/>
            <person name="Lipzen A."/>
            <person name="Lundell T."/>
            <person name="Morin E."/>
            <person name="Murat C."/>
            <person name="Sun H."/>
            <person name="Tunlid A."/>
            <person name="Henrissat B."/>
            <person name="Grigoriev I.V."/>
            <person name="Hibbett D.S."/>
            <person name="Martin F."/>
            <person name="Nordberg H.P."/>
            <person name="Cantor M.N."/>
            <person name="Hua S.X."/>
        </authorList>
    </citation>
    <scope>NUCLEOTIDE SEQUENCE [LARGE SCALE GENOMIC DNA]</scope>
    <source>
        <strain evidence="3 4">Foug A</strain>
    </source>
</reference>
<evidence type="ECO:0000313" key="4">
    <source>
        <dbReference type="Proteomes" id="UP000053989"/>
    </source>
</evidence>
<sequence>MTNSLEELIQLSTRRRRDDLEGKERKKSSHTEDEWWVKKAANHSKEKDDALKEETEEKELATRVAKMGSTHLPPLCPFMAQQTSPTQRDWIVDSGASAHTCCERNQFDLYRMLWPPHLISLGNGKTVPAIGMGDIRLLLRWTQTVCPSHALKGTTFKRFLACGPAELWMVKRQSESKDSPYVPLTGERAVHFRTADTGNGTLNPLQAHLNVKGISHKAANEHAPRIKSAAAQTAHTLLETTQTMLMDADWISRHWGDDLQYATYTLNRAPMPLIAGDPTLRKMFTKKQPVSQSNGSKHSSAEHQGMYLTSNVLETSPECQAEGLQQQAQTALAKRSHCN</sequence>
<reference evidence="4" key="2">
    <citation type="submission" date="2015-01" db="EMBL/GenBank/DDBJ databases">
        <title>Evolutionary Origins and Diversification of the Mycorrhizal Mutualists.</title>
        <authorList>
            <consortium name="DOE Joint Genome Institute"/>
            <consortium name="Mycorrhizal Genomics Consortium"/>
            <person name="Kohler A."/>
            <person name="Kuo A."/>
            <person name="Nagy L.G."/>
            <person name="Floudas D."/>
            <person name="Copeland A."/>
            <person name="Barry K.W."/>
            <person name="Cichocki N."/>
            <person name="Veneault-Fourrey C."/>
            <person name="LaButti K."/>
            <person name="Lindquist E.A."/>
            <person name="Lipzen A."/>
            <person name="Lundell T."/>
            <person name="Morin E."/>
            <person name="Murat C."/>
            <person name="Riley R."/>
            <person name="Ohm R."/>
            <person name="Sun H."/>
            <person name="Tunlid A."/>
            <person name="Henrissat B."/>
            <person name="Grigoriev I.V."/>
            <person name="Hibbett D.S."/>
            <person name="Martin F."/>
        </authorList>
    </citation>
    <scope>NUCLEOTIDE SEQUENCE [LARGE SCALE GENOMIC DNA]</scope>
    <source>
        <strain evidence="4">Foug A</strain>
    </source>
</reference>
<dbReference type="Pfam" id="PF22936">
    <property type="entry name" value="Pol_BBD"/>
    <property type="match status" value="1"/>
</dbReference>